<dbReference type="STRING" id="1453999.AW06_003360"/>
<dbReference type="AlphaFoldDB" id="A0A080MEI3"/>
<dbReference type="Proteomes" id="UP000021315">
    <property type="component" value="Unassembled WGS sequence"/>
</dbReference>
<comment type="caution">
    <text evidence="4">The sequence shown here is derived from an EMBL/GenBank/DDBJ whole genome shotgun (WGS) entry which is preliminary data.</text>
</comment>
<name>A0A080MEI3_9PROT</name>
<dbReference type="PANTHER" id="PTHR33620">
    <property type="entry name" value="UREASE ACCESSORY PROTEIN F"/>
    <property type="match status" value="1"/>
</dbReference>
<dbReference type="InterPro" id="IPR002639">
    <property type="entry name" value="UreF"/>
</dbReference>
<evidence type="ECO:0000256" key="1">
    <source>
        <dbReference type="ARBA" id="ARBA00022988"/>
    </source>
</evidence>
<reference evidence="4" key="1">
    <citation type="submission" date="2014-02" db="EMBL/GenBank/DDBJ databases">
        <title>Expanding our view of genomic diversity in Candidatus Accumulibacter clades.</title>
        <authorList>
            <person name="Skennerton C.T."/>
            <person name="Barr J.J."/>
            <person name="Slater F.R."/>
            <person name="Bond P.L."/>
            <person name="Tyson G.W."/>
        </authorList>
    </citation>
    <scope>NUCLEOTIDE SEQUENCE [LARGE SCALE GENOMIC DNA]</scope>
</reference>
<dbReference type="Gene3D" id="1.10.4190.10">
    <property type="entry name" value="Urease accessory protein UreF"/>
    <property type="match status" value="1"/>
</dbReference>
<keyword evidence="1 3" id="KW-0996">Nickel insertion</keyword>
<dbReference type="HAMAP" id="MF_01385">
    <property type="entry name" value="UreF"/>
    <property type="match status" value="1"/>
</dbReference>
<evidence type="ECO:0000313" key="5">
    <source>
        <dbReference type="Proteomes" id="UP000021315"/>
    </source>
</evidence>
<comment type="subcellular location">
    <subcellularLocation>
        <location evidence="3">Cytoplasm</location>
    </subcellularLocation>
</comment>
<dbReference type="Pfam" id="PF01730">
    <property type="entry name" value="UreF"/>
    <property type="match status" value="1"/>
</dbReference>
<dbReference type="PIRSF" id="PIRSF009467">
    <property type="entry name" value="Ureas_acces_UreF"/>
    <property type="match status" value="1"/>
</dbReference>
<dbReference type="InterPro" id="IPR038277">
    <property type="entry name" value="UreF_sf"/>
</dbReference>
<comment type="subunit">
    <text evidence="3">UreD, UreF and UreG form a complex that acts as a GTP-hydrolysis-dependent molecular chaperone, activating the urease apoprotein by helping to assemble the nickel containing metallocenter of UreC. The UreE protein probably delivers the nickel.</text>
</comment>
<dbReference type="RefSeq" id="WP_034951622.1">
    <property type="nucleotide sequence ID" value="NZ_JDST02000081.1"/>
</dbReference>
<accession>A0A080MEI3</accession>
<dbReference type="EMBL" id="JDST02000081">
    <property type="protein sequence ID" value="KFB75589.1"/>
    <property type="molecule type" value="Genomic_DNA"/>
</dbReference>
<sequence length="223" mass="24615">MSLALSRLLQLASPALPVGAYTYSQGLEWAVEAGLVKDQAAALEWIARLLENGVSRFEAPLTACLQRAWIAADDYEVKRLNADFLASRESSELRAETVQMGYSLRRLLHELDDFPLPPAFDSLPEVSFPVGWALAAASWEIAIADSLTAYLWSWCENQTMAALKTVPLGQAAGQRILLALGRRLPAVAQQALELPEERWSNFAPGLALASSRHETQYSRLFRS</sequence>
<dbReference type="GO" id="GO:0005737">
    <property type="term" value="C:cytoplasm"/>
    <property type="evidence" value="ECO:0007669"/>
    <property type="project" value="UniProtKB-SubCell"/>
</dbReference>
<keyword evidence="2 3" id="KW-0143">Chaperone</keyword>
<dbReference type="GO" id="GO:0016151">
    <property type="term" value="F:nickel cation binding"/>
    <property type="evidence" value="ECO:0007669"/>
    <property type="project" value="UniProtKB-UniRule"/>
</dbReference>
<keyword evidence="5" id="KW-1185">Reference proteome</keyword>
<evidence type="ECO:0000256" key="2">
    <source>
        <dbReference type="ARBA" id="ARBA00023186"/>
    </source>
</evidence>
<evidence type="ECO:0000313" key="4">
    <source>
        <dbReference type="EMBL" id="KFB75589.1"/>
    </source>
</evidence>
<keyword evidence="3" id="KW-0963">Cytoplasm</keyword>
<dbReference type="PANTHER" id="PTHR33620:SF1">
    <property type="entry name" value="UREASE ACCESSORY PROTEIN F"/>
    <property type="match status" value="1"/>
</dbReference>
<proteinExistence type="inferred from homology"/>
<gene>
    <name evidence="3 4" type="primary">ureF</name>
    <name evidence="4" type="ORF">AW06_003360</name>
</gene>
<organism evidence="4 5">
    <name type="scientific">Candidatus Accumulibacter cognatus</name>
    <dbReference type="NCBI Taxonomy" id="2954383"/>
    <lineage>
        <taxon>Bacteria</taxon>
        <taxon>Pseudomonadati</taxon>
        <taxon>Pseudomonadota</taxon>
        <taxon>Betaproteobacteria</taxon>
        <taxon>Candidatus Accumulibacter</taxon>
    </lineage>
</organism>
<comment type="similarity">
    <text evidence="3">Belongs to the UreF family.</text>
</comment>
<evidence type="ECO:0000256" key="3">
    <source>
        <dbReference type="HAMAP-Rule" id="MF_01385"/>
    </source>
</evidence>
<protein>
    <recommendedName>
        <fullName evidence="3">Urease accessory protein UreF</fullName>
    </recommendedName>
</protein>
<comment type="function">
    <text evidence="3">Required for maturation of urease via the functional incorporation of the urease nickel metallocenter.</text>
</comment>